<keyword evidence="1" id="KW-0472">Membrane</keyword>
<dbReference type="AlphaFoldDB" id="A0A0F9DFL0"/>
<evidence type="ECO:0000313" key="2">
    <source>
        <dbReference type="EMBL" id="KKL60399.1"/>
    </source>
</evidence>
<gene>
    <name evidence="2" type="ORF">LCGC14_2205730</name>
</gene>
<organism evidence="2">
    <name type="scientific">marine sediment metagenome</name>
    <dbReference type="NCBI Taxonomy" id="412755"/>
    <lineage>
        <taxon>unclassified sequences</taxon>
        <taxon>metagenomes</taxon>
        <taxon>ecological metagenomes</taxon>
    </lineage>
</organism>
<dbReference type="EMBL" id="LAZR01029158">
    <property type="protein sequence ID" value="KKL60399.1"/>
    <property type="molecule type" value="Genomic_DNA"/>
</dbReference>
<proteinExistence type="predicted"/>
<protein>
    <submittedName>
        <fullName evidence="2">Uncharacterized protein</fullName>
    </submittedName>
</protein>
<reference evidence="2" key="1">
    <citation type="journal article" date="2015" name="Nature">
        <title>Complex archaea that bridge the gap between prokaryotes and eukaryotes.</title>
        <authorList>
            <person name="Spang A."/>
            <person name="Saw J.H."/>
            <person name="Jorgensen S.L."/>
            <person name="Zaremba-Niedzwiedzka K."/>
            <person name="Martijn J."/>
            <person name="Lind A.E."/>
            <person name="van Eijk R."/>
            <person name="Schleper C."/>
            <person name="Guy L."/>
            <person name="Ettema T.J."/>
        </authorList>
    </citation>
    <scope>NUCLEOTIDE SEQUENCE</scope>
</reference>
<name>A0A0F9DFL0_9ZZZZ</name>
<feature type="transmembrane region" description="Helical" evidence="1">
    <location>
        <begin position="26"/>
        <end position="49"/>
    </location>
</feature>
<keyword evidence="1" id="KW-1133">Transmembrane helix</keyword>
<sequence>MNLLKELLLLYTRGLKSLVLGFCESVLFLVLALVVVVTFPVWLPLYLGLKE</sequence>
<keyword evidence="1" id="KW-0812">Transmembrane</keyword>
<accession>A0A0F9DFL0</accession>
<comment type="caution">
    <text evidence="2">The sequence shown here is derived from an EMBL/GenBank/DDBJ whole genome shotgun (WGS) entry which is preliminary data.</text>
</comment>
<evidence type="ECO:0000256" key="1">
    <source>
        <dbReference type="SAM" id="Phobius"/>
    </source>
</evidence>